<protein>
    <submittedName>
        <fullName evidence="1">Uncharacterized protein</fullName>
    </submittedName>
</protein>
<dbReference type="EMBL" id="JBFOLJ010000004">
    <property type="protein sequence ID" value="KAL2545322.1"/>
    <property type="molecule type" value="Genomic_DNA"/>
</dbReference>
<keyword evidence="2" id="KW-1185">Reference proteome</keyword>
<name>A0ABD1W6N1_9LAMI</name>
<comment type="caution">
    <text evidence="1">The sequence shown here is derived from an EMBL/GenBank/DDBJ whole genome shotgun (WGS) entry which is preliminary data.</text>
</comment>
<sequence>MYTSRNHVLNCELYKLLEMMFDELRSTTGGNEDVEALRAENKDLREQLVFSKDARARATYDVIKSRTIQKTCVNAQKMAESQLKSCQNMIYAKDKELTEVLNEL</sequence>
<evidence type="ECO:0000313" key="2">
    <source>
        <dbReference type="Proteomes" id="UP001604277"/>
    </source>
</evidence>
<evidence type="ECO:0000313" key="1">
    <source>
        <dbReference type="EMBL" id="KAL2545322.1"/>
    </source>
</evidence>
<reference evidence="2" key="1">
    <citation type="submission" date="2024-07" db="EMBL/GenBank/DDBJ databases">
        <title>Two chromosome-level genome assemblies of Korean endemic species Abeliophyllum distichum and Forsythia ovata (Oleaceae).</title>
        <authorList>
            <person name="Jang H."/>
        </authorList>
    </citation>
    <scope>NUCLEOTIDE SEQUENCE [LARGE SCALE GENOMIC DNA]</scope>
</reference>
<dbReference type="Proteomes" id="UP001604277">
    <property type="component" value="Unassembled WGS sequence"/>
</dbReference>
<accession>A0ABD1W6N1</accession>
<organism evidence="1 2">
    <name type="scientific">Forsythia ovata</name>
    <dbReference type="NCBI Taxonomy" id="205694"/>
    <lineage>
        <taxon>Eukaryota</taxon>
        <taxon>Viridiplantae</taxon>
        <taxon>Streptophyta</taxon>
        <taxon>Embryophyta</taxon>
        <taxon>Tracheophyta</taxon>
        <taxon>Spermatophyta</taxon>
        <taxon>Magnoliopsida</taxon>
        <taxon>eudicotyledons</taxon>
        <taxon>Gunneridae</taxon>
        <taxon>Pentapetalae</taxon>
        <taxon>asterids</taxon>
        <taxon>lamiids</taxon>
        <taxon>Lamiales</taxon>
        <taxon>Oleaceae</taxon>
        <taxon>Forsythieae</taxon>
        <taxon>Forsythia</taxon>
    </lineage>
</organism>
<proteinExistence type="predicted"/>
<gene>
    <name evidence="1" type="ORF">Fot_14555</name>
</gene>
<dbReference type="AlphaFoldDB" id="A0ABD1W6N1"/>